<evidence type="ECO:0000313" key="2">
    <source>
        <dbReference type="EMBL" id="CAG6745002.1"/>
    </source>
</evidence>
<dbReference type="EMBL" id="HBUF01481093">
    <property type="protein sequence ID" value="CAG6745002.1"/>
    <property type="molecule type" value="Transcribed_RNA"/>
</dbReference>
<reference evidence="2" key="1">
    <citation type="submission" date="2021-05" db="EMBL/GenBank/DDBJ databases">
        <authorList>
            <person name="Alioto T."/>
            <person name="Alioto T."/>
            <person name="Gomez Garrido J."/>
        </authorList>
    </citation>
    <scope>NUCLEOTIDE SEQUENCE</scope>
</reference>
<feature type="chain" id="PRO_5034430074" evidence="1">
    <location>
        <begin position="19"/>
        <end position="106"/>
    </location>
</feature>
<sequence>MSVLLPILICILLPFQHSSHHYSFSFSHNSPFFFLVPSISPLKKSPFSTTLPCFIFSFSHSLLHFPLLEHPLNFSLSTDLPSYPFSPIYIVLSPLPLLCTSPFLFF</sequence>
<keyword evidence="1" id="KW-0732">Signal</keyword>
<dbReference type="AlphaFoldDB" id="A0A8D9E955"/>
<evidence type="ECO:0000256" key="1">
    <source>
        <dbReference type="SAM" id="SignalP"/>
    </source>
</evidence>
<protein>
    <submittedName>
        <fullName evidence="2">Uncharacterized protein</fullName>
    </submittedName>
</protein>
<feature type="signal peptide" evidence="1">
    <location>
        <begin position="1"/>
        <end position="18"/>
    </location>
</feature>
<organism evidence="2">
    <name type="scientific">Cacopsylla melanoneura</name>
    <dbReference type="NCBI Taxonomy" id="428564"/>
    <lineage>
        <taxon>Eukaryota</taxon>
        <taxon>Metazoa</taxon>
        <taxon>Ecdysozoa</taxon>
        <taxon>Arthropoda</taxon>
        <taxon>Hexapoda</taxon>
        <taxon>Insecta</taxon>
        <taxon>Pterygota</taxon>
        <taxon>Neoptera</taxon>
        <taxon>Paraneoptera</taxon>
        <taxon>Hemiptera</taxon>
        <taxon>Sternorrhyncha</taxon>
        <taxon>Psylloidea</taxon>
        <taxon>Psyllidae</taxon>
        <taxon>Psyllinae</taxon>
        <taxon>Cacopsylla</taxon>
    </lineage>
</organism>
<name>A0A8D9E955_9HEMI</name>
<proteinExistence type="predicted"/>
<accession>A0A8D9E955</accession>